<reference evidence="4 5" key="1">
    <citation type="submission" date="2019-11" db="EMBL/GenBank/DDBJ databases">
        <title>Genome analysis of Rhizobacterium cereale a novel genus and species isolated from maize roots in North Spain.</title>
        <authorList>
            <person name="Menendez E."/>
            <person name="Flores-Felix J.D."/>
            <person name="Ramirez-Bahena M.-H."/>
            <person name="Igual J.M."/>
            <person name="Garcia-Fraile P."/>
            <person name="Peix A."/>
            <person name="Velazquez E."/>
        </authorList>
    </citation>
    <scope>NUCLEOTIDE SEQUENCE [LARGE SCALE GENOMIC DNA]</scope>
    <source>
        <strain evidence="4 5">RZME27</strain>
    </source>
</reference>
<evidence type="ECO:0000256" key="1">
    <source>
        <dbReference type="ARBA" id="ARBA00022801"/>
    </source>
</evidence>
<keyword evidence="2" id="KW-0442">Lipid degradation</keyword>
<keyword evidence="5" id="KW-1185">Reference proteome</keyword>
<keyword evidence="1 4" id="KW-0378">Hydrolase</keyword>
<accession>A0A6A8A5Q9</accession>
<evidence type="ECO:0000313" key="5">
    <source>
        <dbReference type="Proteomes" id="UP000435138"/>
    </source>
</evidence>
<dbReference type="InterPro" id="IPR029058">
    <property type="entry name" value="AB_hydrolase_fold"/>
</dbReference>
<dbReference type="GO" id="GO:0016042">
    <property type="term" value="P:lipid catabolic process"/>
    <property type="evidence" value="ECO:0007669"/>
    <property type="project" value="UniProtKB-KW"/>
</dbReference>
<keyword evidence="3" id="KW-0443">Lipid metabolism</keyword>
<name>A0A6A8A5Q9_9HYPH</name>
<dbReference type="RefSeq" id="WP_153352642.1">
    <property type="nucleotide sequence ID" value="NZ_WIXI01000022.1"/>
</dbReference>
<dbReference type="EMBL" id="WIXI01000022">
    <property type="protein sequence ID" value="MQY45148.1"/>
    <property type="molecule type" value="Genomic_DNA"/>
</dbReference>
<dbReference type="AlphaFoldDB" id="A0A6A8A5Q9"/>
<dbReference type="GO" id="GO:0003847">
    <property type="term" value="F:1-alkyl-2-acetylglycerophosphocholine esterase activity"/>
    <property type="evidence" value="ECO:0007669"/>
    <property type="project" value="TreeGrafter"/>
</dbReference>
<proteinExistence type="predicted"/>
<dbReference type="Gene3D" id="3.40.50.1820">
    <property type="entry name" value="alpha/beta hydrolase"/>
    <property type="match status" value="1"/>
</dbReference>
<protein>
    <submittedName>
        <fullName evidence="4">Dienelactone hydrolase</fullName>
    </submittedName>
</protein>
<evidence type="ECO:0000256" key="3">
    <source>
        <dbReference type="ARBA" id="ARBA00023098"/>
    </source>
</evidence>
<comment type="caution">
    <text evidence="4">The sequence shown here is derived from an EMBL/GenBank/DDBJ whole genome shotgun (WGS) entry which is preliminary data.</text>
</comment>
<dbReference type="SUPFAM" id="SSF53474">
    <property type="entry name" value="alpha/beta-Hydrolases"/>
    <property type="match status" value="1"/>
</dbReference>
<dbReference type="Proteomes" id="UP000435138">
    <property type="component" value="Unassembled WGS sequence"/>
</dbReference>
<dbReference type="PANTHER" id="PTHR10272">
    <property type="entry name" value="PLATELET-ACTIVATING FACTOR ACETYLHYDROLASE"/>
    <property type="match status" value="1"/>
</dbReference>
<evidence type="ECO:0000313" key="4">
    <source>
        <dbReference type="EMBL" id="MQY45148.1"/>
    </source>
</evidence>
<dbReference type="PANTHER" id="PTHR10272:SF0">
    <property type="entry name" value="PLATELET-ACTIVATING FACTOR ACETYLHYDROLASE"/>
    <property type="match status" value="1"/>
</dbReference>
<gene>
    <name evidence="4" type="ORF">GAO09_03570</name>
</gene>
<evidence type="ECO:0000256" key="2">
    <source>
        <dbReference type="ARBA" id="ARBA00022963"/>
    </source>
</evidence>
<organism evidence="4 5">
    <name type="scientific">Endobacterium cereale</name>
    <dbReference type="NCBI Taxonomy" id="2663029"/>
    <lineage>
        <taxon>Bacteria</taxon>
        <taxon>Pseudomonadati</taxon>
        <taxon>Pseudomonadota</taxon>
        <taxon>Alphaproteobacteria</taxon>
        <taxon>Hyphomicrobiales</taxon>
        <taxon>Rhizobiaceae</taxon>
        <taxon>Endobacterium</taxon>
    </lineage>
</organism>
<sequence>MNNLINLARHIPSPKAALTVAYTPVRLPMEGRAPLELRITAPAIGESLPILLLSHGFGPSSYLPSKDGYAPLAQFWAERGFVVIQPTHASSRIGGLSVDAVGAPFFWRERVAELRVIVDLIVEVERQAPAIYGRLDHARIAAAGHSFGGHTVGLLLGARLNGEDFSDSRISAGVLLAAPGRGGKDLTADNAARFPFFDVDFSGLTTRSLVVCGDADDPHFTTRGPEWHADAFHDGQGSDALVTLHGVGHGLGGIAGLDARETDIEAPEVLEATKRLTLAWLQTALAVDDHAWSKACAALQGSAASLATVTHRACGSSERQKSTDAT</sequence>